<dbReference type="PROSITE" id="PS51257">
    <property type="entry name" value="PROKAR_LIPOPROTEIN"/>
    <property type="match status" value="1"/>
</dbReference>
<evidence type="ECO:0008006" key="4">
    <source>
        <dbReference type="Google" id="ProtNLM"/>
    </source>
</evidence>
<evidence type="ECO:0000256" key="1">
    <source>
        <dbReference type="SAM" id="SignalP"/>
    </source>
</evidence>
<organism evidence="2 3">
    <name type="scientific">Mesorhizobium qingshengii</name>
    <dbReference type="NCBI Taxonomy" id="1165689"/>
    <lineage>
        <taxon>Bacteria</taxon>
        <taxon>Pseudomonadati</taxon>
        <taxon>Pseudomonadota</taxon>
        <taxon>Alphaproteobacteria</taxon>
        <taxon>Hyphomicrobiales</taxon>
        <taxon>Phyllobacteriaceae</taxon>
        <taxon>Mesorhizobium</taxon>
    </lineage>
</organism>
<proteinExistence type="predicted"/>
<accession>A0A1G5YYA3</accession>
<dbReference type="OrthoDB" id="7916166at2"/>
<gene>
    <name evidence="2" type="ORF">SAMN02927914_03964</name>
</gene>
<feature type="chain" id="PRO_5011608500" description="DUF3304 domain-containing protein" evidence="1">
    <location>
        <begin position="23"/>
        <end position="176"/>
    </location>
</feature>
<feature type="signal peptide" evidence="1">
    <location>
        <begin position="1"/>
        <end position="22"/>
    </location>
</feature>
<evidence type="ECO:0000313" key="2">
    <source>
        <dbReference type="EMBL" id="SDA87779.1"/>
    </source>
</evidence>
<name>A0A1G5YYA3_9HYPH</name>
<dbReference type="EMBL" id="FMXM01000012">
    <property type="protein sequence ID" value="SDA87779.1"/>
    <property type="molecule type" value="Genomic_DNA"/>
</dbReference>
<sequence length="176" mass="18994">MSRKFSRSIVLGACLFAALALGACRDSGKDQLFAISGKLFEFNYRLGIATYVITLNPLRPMGEGQVAVVNFQNPAGGDPIIVNQKIWPKLPHITLTSPPLTCVVKDKPYAVSIRIEDANGTLLQSFETTLTSSLDQSVLPDRPLVVGPVYELNKDMIGHVDGKLPGEPKPDCSKAA</sequence>
<evidence type="ECO:0000313" key="3">
    <source>
        <dbReference type="Proteomes" id="UP000198588"/>
    </source>
</evidence>
<dbReference type="AlphaFoldDB" id="A0A1G5YYA3"/>
<dbReference type="STRING" id="1165689.SAMN02927914_03964"/>
<reference evidence="2 3" key="1">
    <citation type="submission" date="2016-10" db="EMBL/GenBank/DDBJ databases">
        <authorList>
            <person name="de Groot N.N."/>
        </authorList>
    </citation>
    <scope>NUCLEOTIDE SEQUENCE [LARGE SCALE GENOMIC DNA]</scope>
    <source>
        <strain evidence="2 3">CGMCC 1.12097</strain>
    </source>
</reference>
<dbReference type="Proteomes" id="UP000198588">
    <property type="component" value="Unassembled WGS sequence"/>
</dbReference>
<protein>
    <recommendedName>
        <fullName evidence="4">DUF3304 domain-containing protein</fullName>
    </recommendedName>
</protein>
<keyword evidence="1" id="KW-0732">Signal</keyword>
<dbReference type="RefSeq" id="WP_091580933.1">
    <property type="nucleotide sequence ID" value="NZ_FMXM01000012.1"/>
</dbReference>